<reference evidence="3" key="1">
    <citation type="journal article" date="2019" name="Int. J. Syst. Evol. Microbiol.">
        <title>The Global Catalogue of Microorganisms (GCM) 10K type strain sequencing project: providing services to taxonomists for standard genome sequencing and annotation.</title>
        <authorList>
            <consortium name="The Broad Institute Genomics Platform"/>
            <consortium name="The Broad Institute Genome Sequencing Center for Infectious Disease"/>
            <person name="Wu L."/>
            <person name="Ma J."/>
        </authorList>
    </citation>
    <scope>NUCLEOTIDE SEQUENCE [LARGE SCALE GENOMIC DNA]</scope>
    <source>
        <strain evidence="3">JCM 18055</strain>
    </source>
</reference>
<dbReference type="EMBL" id="BAABIC010000008">
    <property type="protein sequence ID" value="GAA4689381.1"/>
    <property type="molecule type" value="Genomic_DNA"/>
</dbReference>
<protein>
    <submittedName>
        <fullName evidence="2">Oxalurate catabolism protein HpxZ</fullName>
    </submittedName>
</protein>
<dbReference type="InterPro" id="IPR024507">
    <property type="entry name" value="AtzH-like"/>
</dbReference>
<comment type="caution">
    <text evidence="2">The sequence shown here is derived from an EMBL/GenBank/DDBJ whole genome shotgun (WGS) entry which is preliminary data.</text>
</comment>
<evidence type="ECO:0000256" key="1">
    <source>
        <dbReference type="SAM" id="MobiDB-lite"/>
    </source>
</evidence>
<name>A0ABP8WHJ9_9PSEU</name>
<gene>
    <name evidence="2" type="primary">hpxZ</name>
    <name evidence="2" type="ORF">GCM10023215_27030</name>
</gene>
<dbReference type="RefSeq" id="WP_345380812.1">
    <property type="nucleotide sequence ID" value="NZ_BAABIC010000008.1"/>
</dbReference>
<dbReference type="NCBIfam" id="NF033625">
    <property type="entry name" value="HpxZ"/>
    <property type="match status" value="1"/>
</dbReference>
<feature type="region of interest" description="Disordered" evidence="1">
    <location>
        <begin position="1"/>
        <end position="36"/>
    </location>
</feature>
<dbReference type="SUPFAM" id="SSF54427">
    <property type="entry name" value="NTF2-like"/>
    <property type="match status" value="1"/>
</dbReference>
<accession>A0ABP8WHJ9</accession>
<proteinExistence type="predicted"/>
<dbReference type="Gene3D" id="3.10.450.50">
    <property type="match status" value="1"/>
</dbReference>
<sequence length="157" mass="16295">MTGTLPGLSGPSAAGAGAHAPAAGTSRTPGAGPPIDAPEVVAEVRTAFERYEKALREGDVATLTELFWADPRCVRYGVADRQYGAGEIAAWRRANPGVQPGRTLSGTVVLATGEASAVVSTLFGYPGGATEGRQTQTWVRLPEGWRIVAAHVSEVPR</sequence>
<feature type="compositionally biased region" description="Low complexity" evidence="1">
    <location>
        <begin position="1"/>
        <end position="24"/>
    </location>
</feature>
<evidence type="ECO:0000313" key="2">
    <source>
        <dbReference type="EMBL" id="GAA4689381.1"/>
    </source>
</evidence>
<organism evidence="2 3">
    <name type="scientific">Pseudonocardia yuanmonensis</name>
    <dbReference type="NCBI Taxonomy" id="1095914"/>
    <lineage>
        <taxon>Bacteria</taxon>
        <taxon>Bacillati</taxon>
        <taxon>Actinomycetota</taxon>
        <taxon>Actinomycetes</taxon>
        <taxon>Pseudonocardiales</taxon>
        <taxon>Pseudonocardiaceae</taxon>
        <taxon>Pseudonocardia</taxon>
    </lineage>
</organism>
<dbReference type="InterPro" id="IPR032710">
    <property type="entry name" value="NTF2-like_dom_sf"/>
</dbReference>
<dbReference type="Pfam" id="PF11533">
    <property type="entry name" value="AtzH-like"/>
    <property type="match status" value="1"/>
</dbReference>
<dbReference type="Proteomes" id="UP001500325">
    <property type="component" value="Unassembled WGS sequence"/>
</dbReference>
<keyword evidence="3" id="KW-1185">Reference proteome</keyword>
<evidence type="ECO:0000313" key="3">
    <source>
        <dbReference type="Proteomes" id="UP001500325"/>
    </source>
</evidence>